<dbReference type="Pfam" id="PF00190">
    <property type="entry name" value="Cupin_1"/>
    <property type="match status" value="2"/>
</dbReference>
<keyword evidence="3" id="KW-1185">Reference proteome</keyword>
<dbReference type="PANTHER" id="PTHR31189">
    <property type="entry name" value="OS03G0336100 PROTEIN-RELATED"/>
    <property type="match status" value="1"/>
</dbReference>
<reference evidence="4" key="2">
    <citation type="submission" date="2025-08" db="UniProtKB">
        <authorList>
            <consortium name="RefSeq"/>
        </authorList>
    </citation>
    <scope>IDENTIFICATION</scope>
    <source>
        <tissue evidence="4">Young leaves</tissue>
    </source>
</reference>
<dbReference type="CDD" id="cd02245">
    <property type="entry name" value="cupin_7S_vicilin-like_C"/>
    <property type="match status" value="1"/>
</dbReference>
<dbReference type="InterPro" id="IPR050253">
    <property type="entry name" value="Seed_Storage-Functional"/>
</dbReference>
<accession>A0A8B7BPL4</accession>
<evidence type="ECO:0000313" key="4">
    <source>
        <dbReference type="RefSeq" id="XP_008782665.2"/>
    </source>
</evidence>
<protein>
    <submittedName>
        <fullName evidence="4">Vicilin-like seed storage protein At2g28490</fullName>
    </submittedName>
</protein>
<gene>
    <name evidence="4" type="primary">LOC103702136</name>
</gene>
<feature type="signal peptide" evidence="1">
    <location>
        <begin position="1"/>
        <end position="27"/>
    </location>
</feature>
<dbReference type="InterPro" id="IPR014710">
    <property type="entry name" value="RmlC-like_jellyroll"/>
</dbReference>
<dbReference type="InterPro" id="IPR011051">
    <property type="entry name" value="RmlC_Cupin_sf"/>
</dbReference>
<feature type="domain" description="Cupin type-1" evidence="2">
    <location>
        <begin position="297"/>
        <end position="446"/>
    </location>
</feature>
<proteinExistence type="predicted"/>
<dbReference type="PANTHER" id="PTHR31189:SF2">
    <property type="entry name" value="RMLC-LIKE CUPINS SUPERFAMILY PROTEIN"/>
    <property type="match status" value="1"/>
</dbReference>
<dbReference type="OrthoDB" id="2019862at2759"/>
<dbReference type="InterPro" id="IPR006045">
    <property type="entry name" value="Cupin_1"/>
</dbReference>
<name>A0A8B7BPL4_PHODC</name>
<dbReference type="RefSeq" id="XP_008782665.2">
    <property type="nucleotide sequence ID" value="XM_008784443.4"/>
</dbReference>
<organism evidence="3 4">
    <name type="scientific">Phoenix dactylifera</name>
    <name type="common">Date palm</name>
    <dbReference type="NCBI Taxonomy" id="42345"/>
    <lineage>
        <taxon>Eukaryota</taxon>
        <taxon>Viridiplantae</taxon>
        <taxon>Streptophyta</taxon>
        <taxon>Embryophyta</taxon>
        <taxon>Tracheophyta</taxon>
        <taxon>Spermatophyta</taxon>
        <taxon>Magnoliopsida</taxon>
        <taxon>Liliopsida</taxon>
        <taxon>Arecaceae</taxon>
        <taxon>Coryphoideae</taxon>
        <taxon>Phoeniceae</taxon>
        <taxon>Phoenix</taxon>
    </lineage>
</organism>
<feature type="chain" id="PRO_5034433050" evidence="1">
    <location>
        <begin position="28"/>
        <end position="483"/>
    </location>
</feature>
<evidence type="ECO:0000259" key="2">
    <source>
        <dbReference type="SMART" id="SM00835"/>
    </source>
</evidence>
<dbReference type="SUPFAM" id="SSF51182">
    <property type="entry name" value="RmlC-like cupins"/>
    <property type="match status" value="1"/>
</dbReference>
<reference evidence="3" key="1">
    <citation type="journal article" date="2019" name="Nat. Commun.">
        <title>Genome-wide association mapping of date palm fruit traits.</title>
        <authorList>
            <person name="Hazzouri K.M."/>
            <person name="Gros-Balthazard M."/>
            <person name="Flowers J.M."/>
            <person name="Copetti D."/>
            <person name="Lemansour A."/>
            <person name="Lebrun M."/>
            <person name="Masmoudi K."/>
            <person name="Ferrand S."/>
            <person name="Dhar M.I."/>
            <person name="Fresquez Z.A."/>
            <person name="Rosas U."/>
            <person name="Zhang J."/>
            <person name="Talag J."/>
            <person name="Lee S."/>
            <person name="Kudrna D."/>
            <person name="Powell R.F."/>
            <person name="Leitch I.J."/>
            <person name="Krueger R.R."/>
            <person name="Wing R.A."/>
            <person name="Amiri K.M.A."/>
            <person name="Purugganan M.D."/>
        </authorList>
    </citation>
    <scope>NUCLEOTIDE SEQUENCE [LARGE SCALE GENOMIC DNA]</scope>
    <source>
        <strain evidence="3">cv. Khalas</strain>
    </source>
</reference>
<dbReference type="AlphaFoldDB" id="A0A8B7BPL4"/>
<dbReference type="GeneID" id="103702136"/>
<dbReference type="CDD" id="cd02244">
    <property type="entry name" value="cupin_7S_vicilin-like_N"/>
    <property type="match status" value="1"/>
</dbReference>
<feature type="domain" description="Cupin type-1" evidence="2">
    <location>
        <begin position="49"/>
        <end position="203"/>
    </location>
</feature>
<dbReference type="SMART" id="SM00835">
    <property type="entry name" value="Cupin_1"/>
    <property type="match status" value="2"/>
</dbReference>
<dbReference type="Proteomes" id="UP000228380">
    <property type="component" value="Chromosome 3"/>
</dbReference>
<dbReference type="Gene3D" id="2.60.120.10">
    <property type="entry name" value="Jelly Rolls"/>
    <property type="match status" value="2"/>
</dbReference>
<evidence type="ECO:0000256" key="1">
    <source>
        <dbReference type="SAM" id="SignalP"/>
    </source>
</evidence>
<sequence length="483" mass="53053">MGAMGDRTAVMLLMLLLSSWCLTAVTGYRGRGARGGGEEEEGGGSGRRFVLEESEEVVKAEGGEVRVVRGFGIGGRPAPMHIGFITMEPKTLFIPQYLDSSLILFVHRGEARIGWIYEDNMVERRLKMGDIIHIAAGSTFYMVNTGKGQRLQIICSIDTSESLGLGPYQSFFIGGGTYPSSVLAGFDIETLTAAFNVTTEEMDTILGARIRGPIIFYSDRAADQSRLLASCMQWKQLHKKGSLDFNDVADDEGGGEVQQEENKRWTLRNFLANLLGGQFYDRRKGKKQSPDHAPDAYNLYDRDPDFRNNHGWSIALDEGNYAPLGINDIGVYLVKLTAGSMMLPHVNPTATEYGIVLGGSAIIHLVYPNGTAAMKAEVSEGDVFMIPRYFPFCQIASLSGPFEFFGFTTSARRNRPQFLVGASSILRTMLGPELAAGFGVTEEELRKVVEAQKDAVIVASWTLPKIRGKGEDEPLLIRRMADV</sequence>
<dbReference type="KEGG" id="pda:103702136"/>
<keyword evidence="1" id="KW-0732">Signal</keyword>
<evidence type="ECO:0000313" key="3">
    <source>
        <dbReference type="Proteomes" id="UP000228380"/>
    </source>
</evidence>